<dbReference type="Gene3D" id="3.30.565.10">
    <property type="entry name" value="Histidine kinase-like ATPase, C-terminal domain"/>
    <property type="match status" value="1"/>
</dbReference>
<dbReference type="SUPFAM" id="SSF55874">
    <property type="entry name" value="ATPase domain of HSP90 chaperone/DNA topoisomerase II/histidine kinase"/>
    <property type="match status" value="1"/>
</dbReference>
<evidence type="ECO:0000256" key="3">
    <source>
        <dbReference type="ARBA" id="ARBA00022553"/>
    </source>
</evidence>
<dbReference type="EMBL" id="LWAE01000005">
    <property type="protein sequence ID" value="KZL90524.1"/>
    <property type="molecule type" value="Genomic_DNA"/>
</dbReference>
<dbReference type="RefSeq" id="WP_082832035.1">
    <property type="nucleotide sequence ID" value="NZ_FQXL01000011.1"/>
</dbReference>
<proteinExistence type="predicted"/>
<dbReference type="CDD" id="cd00130">
    <property type="entry name" value="PAS"/>
    <property type="match status" value="1"/>
</dbReference>
<keyword evidence="5" id="KW-0547">Nucleotide-binding</keyword>
<accession>A0A162RXV7</accession>
<dbReference type="CDD" id="cd16922">
    <property type="entry name" value="HATPase_EvgS-ArcB-TorS-like"/>
    <property type="match status" value="1"/>
</dbReference>
<evidence type="ECO:0000313" key="12">
    <source>
        <dbReference type="Proteomes" id="UP000076603"/>
    </source>
</evidence>
<keyword evidence="6 11" id="KW-0418">Kinase</keyword>
<keyword evidence="3" id="KW-0597">Phosphoprotein</keyword>
<comment type="catalytic activity">
    <reaction evidence="1">
        <text>ATP + protein L-histidine = ADP + protein N-phospho-L-histidine.</text>
        <dbReference type="EC" id="2.7.13.3"/>
    </reaction>
</comment>
<keyword evidence="8" id="KW-0902">Two-component regulatory system</keyword>
<protein>
    <recommendedName>
        <fullName evidence="2">histidine kinase</fullName>
        <ecNumber evidence="2">2.7.13.3</ecNumber>
    </recommendedName>
</protein>
<dbReference type="PATRIC" id="fig|1121326.3.peg.4358"/>
<dbReference type="PRINTS" id="PR00344">
    <property type="entry name" value="BCTRLSENSOR"/>
</dbReference>
<dbReference type="SUPFAM" id="SSF55785">
    <property type="entry name" value="PYP-like sensor domain (PAS domain)"/>
    <property type="match status" value="1"/>
</dbReference>
<dbReference type="InterPro" id="IPR003661">
    <property type="entry name" value="HisK_dim/P_dom"/>
</dbReference>
<dbReference type="InterPro" id="IPR003594">
    <property type="entry name" value="HATPase_dom"/>
</dbReference>
<dbReference type="OrthoDB" id="9813394at2"/>
<dbReference type="Gene3D" id="1.10.287.130">
    <property type="match status" value="1"/>
</dbReference>
<dbReference type="SMART" id="SM00388">
    <property type="entry name" value="HisKA"/>
    <property type="match status" value="1"/>
</dbReference>
<sequence>MDLKNDFLINELQRIGKLGVFIYDIKKDIWNSSELLDKLAGISDSYIKNTKGWLNTVHPSQRADMESYANEVIKTGKDFDIEYRLACENDEIEKWVAAKGKVFFNDQGVPEKLAGTIQDVSELKKSEERYKKLYNEELQKSIEEERRRLNELKEADRIKTEFFTNISHELRTPINVIFSALQMEELMLKDYLNDNIPIDKFKYIKMMKQNCYRLLRLINNLIDITKIDNGYFSLNESNDDIINLIENVTLSVAGYIENKGISITFDTDVEEKIIAHDPEKIERVILNLLSNAVKFTPCNGNIIVKVEDNTNDICIRVKDTGKGIPDNKLDSIFERFVQVDKSLTRNHEGSGIGLSIVKSLVELHSGKIIVKSKEGIGTEFVINIPCKLIEGESYAESTCNAQIGKSYIEKINMEFSDIYN</sequence>
<dbReference type="PANTHER" id="PTHR43711">
    <property type="entry name" value="TWO-COMPONENT HISTIDINE KINASE"/>
    <property type="match status" value="1"/>
</dbReference>
<dbReference type="Pfam" id="PF02518">
    <property type="entry name" value="HATPase_c"/>
    <property type="match status" value="1"/>
</dbReference>
<name>A0A162RXV7_9CLOT</name>
<dbReference type="Pfam" id="PF00512">
    <property type="entry name" value="HisKA"/>
    <property type="match status" value="1"/>
</dbReference>
<evidence type="ECO:0000259" key="10">
    <source>
        <dbReference type="PROSITE" id="PS50113"/>
    </source>
</evidence>
<dbReference type="InterPro" id="IPR004358">
    <property type="entry name" value="Sig_transdc_His_kin-like_C"/>
</dbReference>
<keyword evidence="4 11" id="KW-0808">Transferase</keyword>
<comment type="caution">
    <text evidence="11">The sequence shown here is derived from an EMBL/GenBank/DDBJ whole genome shotgun (WGS) entry which is preliminary data.</text>
</comment>
<evidence type="ECO:0000256" key="2">
    <source>
        <dbReference type="ARBA" id="ARBA00012438"/>
    </source>
</evidence>
<dbReference type="Pfam" id="PF08447">
    <property type="entry name" value="PAS_3"/>
    <property type="match status" value="1"/>
</dbReference>
<dbReference type="SUPFAM" id="SSF47384">
    <property type="entry name" value="Homodimeric domain of signal transducing histidine kinase"/>
    <property type="match status" value="1"/>
</dbReference>
<organism evidence="11 12">
    <name type="scientific">Clostridium magnum DSM 2767</name>
    <dbReference type="NCBI Taxonomy" id="1121326"/>
    <lineage>
        <taxon>Bacteria</taxon>
        <taxon>Bacillati</taxon>
        <taxon>Bacillota</taxon>
        <taxon>Clostridia</taxon>
        <taxon>Eubacteriales</taxon>
        <taxon>Clostridiaceae</taxon>
        <taxon>Clostridium</taxon>
    </lineage>
</organism>
<dbReference type="PANTHER" id="PTHR43711:SF26">
    <property type="entry name" value="SENSOR HISTIDINE KINASE RCSC"/>
    <property type="match status" value="1"/>
</dbReference>
<keyword evidence="12" id="KW-1185">Reference proteome</keyword>
<evidence type="ECO:0000256" key="6">
    <source>
        <dbReference type="ARBA" id="ARBA00022777"/>
    </source>
</evidence>
<gene>
    <name evidence="11" type="primary">todS_4</name>
    <name evidence="11" type="ORF">CLMAG_42960</name>
</gene>
<evidence type="ECO:0000256" key="7">
    <source>
        <dbReference type="ARBA" id="ARBA00022840"/>
    </source>
</evidence>
<dbReference type="Gene3D" id="3.30.450.20">
    <property type="entry name" value="PAS domain"/>
    <property type="match status" value="1"/>
</dbReference>
<dbReference type="STRING" id="1121326.CLMAG_42960"/>
<feature type="domain" description="PAC" evidence="10">
    <location>
        <begin position="79"/>
        <end position="132"/>
    </location>
</feature>
<dbReference type="EC" id="2.7.13.3" evidence="2"/>
<evidence type="ECO:0000256" key="8">
    <source>
        <dbReference type="ARBA" id="ARBA00023012"/>
    </source>
</evidence>
<dbReference type="InterPro" id="IPR005467">
    <property type="entry name" value="His_kinase_dom"/>
</dbReference>
<dbReference type="Proteomes" id="UP000076603">
    <property type="component" value="Unassembled WGS sequence"/>
</dbReference>
<dbReference type="GO" id="GO:0000155">
    <property type="term" value="F:phosphorelay sensor kinase activity"/>
    <property type="evidence" value="ECO:0007669"/>
    <property type="project" value="InterPro"/>
</dbReference>
<dbReference type="CDD" id="cd00082">
    <property type="entry name" value="HisKA"/>
    <property type="match status" value="1"/>
</dbReference>
<feature type="domain" description="Histidine kinase" evidence="9">
    <location>
        <begin position="165"/>
        <end position="388"/>
    </location>
</feature>
<dbReference type="PROSITE" id="PS50109">
    <property type="entry name" value="HIS_KIN"/>
    <property type="match status" value="1"/>
</dbReference>
<dbReference type="PROSITE" id="PS50113">
    <property type="entry name" value="PAC"/>
    <property type="match status" value="1"/>
</dbReference>
<dbReference type="GO" id="GO:0005524">
    <property type="term" value="F:ATP binding"/>
    <property type="evidence" value="ECO:0007669"/>
    <property type="project" value="UniProtKB-KW"/>
</dbReference>
<evidence type="ECO:0000256" key="5">
    <source>
        <dbReference type="ARBA" id="ARBA00022741"/>
    </source>
</evidence>
<dbReference type="InterPro" id="IPR013655">
    <property type="entry name" value="PAS_fold_3"/>
</dbReference>
<evidence type="ECO:0000259" key="9">
    <source>
        <dbReference type="PROSITE" id="PS50109"/>
    </source>
</evidence>
<dbReference type="InterPro" id="IPR036890">
    <property type="entry name" value="HATPase_C_sf"/>
</dbReference>
<dbReference type="FunFam" id="3.30.565.10:FF:000037">
    <property type="entry name" value="Hybrid sensor histidine kinase/response regulator"/>
    <property type="match status" value="1"/>
</dbReference>
<evidence type="ECO:0000256" key="1">
    <source>
        <dbReference type="ARBA" id="ARBA00000085"/>
    </source>
</evidence>
<dbReference type="AlphaFoldDB" id="A0A162RXV7"/>
<evidence type="ECO:0000256" key="4">
    <source>
        <dbReference type="ARBA" id="ARBA00022679"/>
    </source>
</evidence>
<dbReference type="InterPro" id="IPR036097">
    <property type="entry name" value="HisK_dim/P_sf"/>
</dbReference>
<dbReference type="InterPro" id="IPR035965">
    <property type="entry name" value="PAS-like_dom_sf"/>
</dbReference>
<dbReference type="SMART" id="SM00387">
    <property type="entry name" value="HATPase_c"/>
    <property type="match status" value="1"/>
</dbReference>
<dbReference type="InterPro" id="IPR000700">
    <property type="entry name" value="PAS-assoc_C"/>
</dbReference>
<dbReference type="InterPro" id="IPR000014">
    <property type="entry name" value="PAS"/>
</dbReference>
<evidence type="ECO:0000313" key="11">
    <source>
        <dbReference type="EMBL" id="KZL90524.1"/>
    </source>
</evidence>
<keyword evidence="7" id="KW-0067">ATP-binding</keyword>
<dbReference type="InterPro" id="IPR050736">
    <property type="entry name" value="Sensor_HK_Regulatory"/>
</dbReference>
<reference evidence="11 12" key="1">
    <citation type="submission" date="2016-04" db="EMBL/GenBank/DDBJ databases">
        <title>Genome sequence of Clostridium magnum DSM 2767.</title>
        <authorList>
            <person name="Poehlein A."/>
            <person name="Uhlig R."/>
            <person name="Fischer R."/>
            <person name="Bahl H."/>
            <person name="Daniel R."/>
        </authorList>
    </citation>
    <scope>NUCLEOTIDE SEQUENCE [LARGE SCALE GENOMIC DNA]</scope>
    <source>
        <strain evidence="11 12">DSM 2767</strain>
    </source>
</reference>